<evidence type="ECO:0000313" key="2">
    <source>
        <dbReference type="EMBL" id="TXB66214.1"/>
    </source>
</evidence>
<reference evidence="2 3" key="1">
    <citation type="submission" date="2019-08" db="EMBL/GenBank/DDBJ databases">
        <title>Genome of Vicingus serpentipes NCIMB 15042.</title>
        <authorList>
            <person name="Bowman J.P."/>
        </authorList>
    </citation>
    <scope>NUCLEOTIDE SEQUENCE [LARGE SCALE GENOMIC DNA]</scope>
    <source>
        <strain evidence="2 3">NCIMB 15042</strain>
    </source>
</reference>
<dbReference type="Proteomes" id="UP000321721">
    <property type="component" value="Unassembled WGS sequence"/>
</dbReference>
<dbReference type="AlphaFoldDB" id="A0A5C6RVZ7"/>
<dbReference type="OrthoDB" id="2989458at2"/>
<dbReference type="RefSeq" id="WP_147099771.1">
    <property type="nucleotide sequence ID" value="NZ_VOOS01000002.1"/>
</dbReference>
<accession>A0A5C6RVZ7</accession>
<dbReference type="Pfam" id="PF03544">
    <property type="entry name" value="TonB_C"/>
    <property type="match status" value="1"/>
</dbReference>
<name>A0A5C6RVZ7_9FLAO</name>
<dbReference type="InterPro" id="IPR037682">
    <property type="entry name" value="TonB_C"/>
</dbReference>
<organism evidence="2 3">
    <name type="scientific">Vicingus serpentipes</name>
    <dbReference type="NCBI Taxonomy" id="1926625"/>
    <lineage>
        <taxon>Bacteria</taxon>
        <taxon>Pseudomonadati</taxon>
        <taxon>Bacteroidota</taxon>
        <taxon>Flavobacteriia</taxon>
        <taxon>Flavobacteriales</taxon>
        <taxon>Vicingaceae</taxon>
        <taxon>Vicingus</taxon>
    </lineage>
</organism>
<dbReference type="EMBL" id="VOOS01000002">
    <property type="protein sequence ID" value="TXB66214.1"/>
    <property type="molecule type" value="Genomic_DNA"/>
</dbReference>
<keyword evidence="3" id="KW-1185">Reference proteome</keyword>
<gene>
    <name evidence="2" type="ORF">FRY74_04905</name>
</gene>
<feature type="domain" description="TonB C-terminal" evidence="1">
    <location>
        <begin position="1"/>
        <end position="78"/>
    </location>
</feature>
<dbReference type="Gene3D" id="3.30.1150.10">
    <property type="match status" value="1"/>
</dbReference>
<dbReference type="GO" id="GO:0055085">
    <property type="term" value="P:transmembrane transport"/>
    <property type="evidence" value="ECO:0007669"/>
    <property type="project" value="InterPro"/>
</dbReference>
<protein>
    <recommendedName>
        <fullName evidence="1">TonB C-terminal domain-containing protein</fullName>
    </recommendedName>
</protein>
<comment type="caution">
    <text evidence="2">The sequence shown here is derived from an EMBL/GenBank/DDBJ whole genome shotgun (WGS) entry which is preliminary data.</text>
</comment>
<evidence type="ECO:0000259" key="1">
    <source>
        <dbReference type="PROSITE" id="PS52015"/>
    </source>
</evidence>
<dbReference type="PROSITE" id="PS52015">
    <property type="entry name" value="TONB_CTD"/>
    <property type="match status" value="1"/>
</dbReference>
<sequence length="78" mass="9050">MYPQKALEARITGTITLIFDIDSACNFINISQDTTLGYGCDEFALKTLQHVEEQRKIENKLKCKKSYNHKIPVKFRLE</sequence>
<proteinExistence type="predicted"/>
<evidence type="ECO:0000313" key="3">
    <source>
        <dbReference type="Proteomes" id="UP000321721"/>
    </source>
</evidence>